<feature type="binding site" evidence="2">
    <location>
        <position position="47"/>
    </location>
    <ligand>
        <name>L-glutamate</name>
        <dbReference type="ChEBI" id="CHEBI:29985"/>
    </ligand>
</feature>
<feature type="binding site" evidence="2">
    <location>
        <position position="90"/>
    </location>
    <ligand>
        <name>L-glutamate</name>
        <dbReference type="ChEBI" id="CHEBI:29985"/>
    </ligand>
</feature>
<dbReference type="EMBL" id="ADFV01126810">
    <property type="status" value="NOT_ANNOTATED_CDS"/>
    <property type="molecule type" value="Genomic_DNA"/>
</dbReference>
<dbReference type="PRINTS" id="PR01210">
    <property type="entry name" value="GGTRANSPTASE"/>
</dbReference>
<evidence type="ECO:0000256" key="1">
    <source>
        <dbReference type="ARBA" id="ARBA00009381"/>
    </source>
</evidence>
<protein>
    <submittedName>
        <fullName evidence="3">Uncharacterized protein</fullName>
    </submittedName>
</protein>
<accession>G1S049</accession>
<reference evidence="3 4" key="1">
    <citation type="submission" date="2012-10" db="EMBL/GenBank/DDBJ databases">
        <authorList>
            <consortium name="Gibbon Genome Sequencing Consortium"/>
        </authorList>
    </citation>
    <scope>NUCLEOTIDE SEQUENCE [LARGE SCALE GENOMIC DNA]</scope>
</reference>
<reference evidence="3" key="3">
    <citation type="submission" date="2025-09" db="UniProtKB">
        <authorList>
            <consortium name="Ensembl"/>
        </authorList>
    </citation>
    <scope>IDENTIFICATION</scope>
</reference>
<dbReference type="InterPro" id="IPR029055">
    <property type="entry name" value="Ntn_hydrolases_N"/>
</dbReference>
<dbReference type="InterPro" id="IPR043137">
    <property type="entry name" value="GGT_ssub_C"/>
</dbReference>
<dbReference type="HOGENOM" id="CLU_014813_1_1_1"/>
<dbReference type="PANTHER" id="PTHR45027">
    <property type="entry name" value="PUTATIVE GLUTATHIONE HYDROLASE LIGHT CHAIN"/>
    <property type="match status" value="1"/>
</dbReference>
<evidence type="ECO:0000256" key="2">
    <source>
        <dbReference type="PIRSR" id="PIRSR600101-2"/>
    </source>
</evidence>
<dbReference type="GO" id="GO:0006751">
    <property type="term" value="P:glutathione catabolic process"/>
    <property type="evidence" value="ECO:0007669"/>
    <property type="project" value="InterPro"/>
</dbReference>
<dbReference type="Ensembl" id="ENSNLET00000019826.2">
    <property type="protein sequence ID" value="ENSNLEP00000018877.2"/>
    <property type="gene ID" value="ENSNLEG00000015559.2"/>
</dbReference>
<dbReference type="InParanoid" id="G1S049"/>
<feature type="binding site" evidence="2">
    <location>
        <begin position="67"/>
        <end position="68"/>
    </location>
    <ligand>
        <name>L-glutamate</name>
        <dbReference type="ChEBI" id="CHEBI:29985"/>
    </ligand>
</feature>
<name>G1S049_NOMLE</name>
<dbReference type="eggNOG" id="KOG2410">
    <property type="taxonomic scope" value="Eukaryota"/>
</dbReference>
<proteinExistence type="inferred from homology"/>
<dbReference type="Pfam" id="PF01019">
    <property type="entry name" value="G_glu_transpept"/>
    <property type="match status" value="2"/>
</dbReference>
<keyword evidence="4" id="KW-1185">Reference proteome</keyword>
<organism evidence="3 4">
    <name type="scientific">Nomascus leucogenys</name>
    <name type="common">Northern white-cheeked gibbon</name>
    <name type="synonym">Hylobates leucogenys</name>
    <dbReference type="NCBI Taxonomy" id="61853"/>
    <lineage>
        <taxon>Eukaryota</taxon>
        <taxon>Metazoa</taxon>
        <taxon>Chordata</taxon>
        <taxon>Craniata</taxon>
        <taxon>Vertebrata</taxon>
        <taxon>Euteleostomi</taxon>
        <taxon>Mammalia</taxon>
        <taxon>Eutheria</taxon>
        <taxon>Euarchontoglires</taxon>
        <taxon>Primates</taxon>
        <taxon>Haplorrhini</taxon>
        <taxon>Catarrhini</taxon>
        <taxon>Hylobatidae</taxon>
        <taxon>Nomascus</taxon>
    </lineage>
</organism>
<dbReference type="InterPro" id="IPR000101">
    <property type="entry name" value="GGT_peptidase"/>
</dbReference>
<comment type="similarity">
    <text evidence="1">Belongs to the gamma-glutamyltransferase family.</text>
</comment>
<dbReference type="SUPFAM" id="SSF56235">
    <property type="entry name" value="N-terminal nucleophile aminohydrolases (Ntn hydrolases)"/>
    <property type="match status" value="1"/>
</dbReference>
<dbReference type="PANTHER" id="PTHR45027:SF5">
    <property type="entry name" value="GLUTATHIONE HYDROLASE LIGHT CHAIN 2-RELATED"/>
    <property type="match status" value="1"/>
</dbReference>
<evidence type="ECO:0000313" key="4">
    <source>
        <dbReference type="Proteomes" id="UP000001073"/>
    </source>
</evidence>
<evidence type="ECO:0000313" key="3">
    <source>
        <dbReference type="Ensembl" id="ENSNLEP00000018877.2"/>
    </source>
</evidence>
<dbReference type="Proteomes" id="UP000001073">
    <property type="component" value="Chromosome 7b"/>
</dbReference>
<dbReference type="AlphaFoldDB" id="G1S049"/>
<sequence>CTACVRGLHPQTYHKTGCCSMTVRLFSKAAAKPLPTGKPWRAMGDIDFSSPSITNEFGVPPSPQPLSSMCLAIMVGQDGQVRMVVGAAGGTQITTATALVCVTPFLPGPAHPAQPPGHADHTPMPQAIIYNLWFGYDVKQAVEEPRLHNQLLPNVTTVERNIDQAVTAALETRHHHTQIASTFIAVVQAIVRTAGGWAAASDSRKGGEPAEY</sequence>
<dbReference type="OMA" id="GHETHHL"/>
<dbReference type="STRING" id="61853.ENSNLEP00000018877"/>
<dbReference type="GeneTree" id="ENSGT00940000154601"/>
<reference evidence="3" key="2">
    <citation type="submission" date="2025-08" db="UniProtKB">
        <authorList>
            <consortium name="Ensembl"/>
        </authorList>
    </citation>
    <scope>IDENTIFICATION</scope>
</reference>
<dbReference type="GO" id="GO:0036374">
    <property type="term" value="F:glutathione hydrolase activity"/>
    <property type="evidence" value="ECO:0007669"/>
    <property type="project" value="InterPro"/>
</dbReference>
<dbReference type="Gene3D" id="3.60.20.40">
    <property type="match status" value="1"/>
</dbReference>